<dbReference type="Gene3D" id="3.40.50.20">
    <property type="match status" value="1"/>
</dbReference>
<keyword evidence="2 4" id="KW-0547">Nucleotide-binding</keyword>
<dbReference type="PATRIC" id="fig|226910.6.peg.4585"/>
<sequence>MNKRIAVVGGRPAPIHGAKELGIDVVLVHQEGDYEQEIVAHCERVVHARIDDAEAIIKVLEPLHRERPFDRIITTTEVAGESTGKVVDHFGLTGVSYKTARLLKDKVAMRELLAKHDLSPVAYRHVTRAQDAITFVKQHGKSVLKPAEGVASLHIHPCDDEASATQAWQALQDADVKHIIIEEYLEGPVVSVDSFSFKRRHLPIGYSQYRMNDKYVEWEVSTPSTEAKKWLKELKEMTCRLLDAVELEEGPSHSEFVLTPKGPRVLESHARLAGSGAPELVRRAFGLDLNRMFLTVPLGIDTLPEVSPEPKAGAAIQFFVPTPGKVKKVELDLKPDVDVRHTRQGETPLVFLPFLFELGQAERAVVIQKHEGDQIPPLDTVADCVSGYVLATGLSREDAVRIGDELVEAVHFIVEPKA</sequence>
<comment type="caution">
    <text evidence="6">The sequence shown here is derived from an EMBL/GenBank/DDBJ whole genome shotgun (WGS) entry which is preliminary data.</text>
</comment>
<dbReference type="GO" id="GO:0046872">
    <property type="term" value="F:metal ion binding"/>
    <property type="evidence" value="ECO:0007669"/>
    <property type="project" value="InterPro"/>
</dbReference>
<evidence type="ECO:0000313" key="6">
    <source>
        <dbReference type="EMBL" id="KIH81665.1"/>
    </source>
</evidence>
<evidence type="ECO:0000256" key="4">
    <source>
        <dbReference type="PROSITE-ProRule" id="PRU00409"/>
    </source>
</evidence>
<dbReference type="SMART" id="SM01209">
    <property type="entry name" value="GARS_A"/>
    <property type="match status" value="1"/>
</dbReference>
<dbReference type="Pfam" id="PF18130">
    <property type="entry name" value="ATPgrasp_N"/>
    <property type="match status" value="1"/>
</dbReference>
<keyword evidence="1" id="KW-0436">Ligase</keyword>
<evidence type="ECO:0000256" key="1">
    <source>
        <dbReference type="ARBA" id="ARBA00022598"/>
    </source>
</evidence>
<name>A0A0C2I3Z2_9PSED</name>
<organism evidence="6 7">
    <name type="scientific">Pseudomonas batumici</name>
    <dbReference type="NCBI Taxonomy" id="226910"/>
    <lineage>
        <taxon>Bacteria</taxon>
        <taxon>Pseudomonadati</taxon>
        <taxon>Pseudomonadota</taxon>
        <taxon>Gammaproteobacteria</taxon>
        <taxon>Pseudomonadales</taxon>
        <taxon>Pseudomonadaceae</taxon>
        <taxon>Pseudomonas</taxon>
    </lineage>
</organism>
<dbReference type="PANTHER" id="PTHR43585">
    <property type="entry name" value="FUMIPYRROLE BIOSYNTHESIS PROTEIN C"/>
    <property type="match status" value="1"/>
</dbReference>
<dbReference type="RefSeq" id="WP_040070896.1">
    <property type="nucleotide sequence ID" value="NZ_JXDG01000059.1"/>
</dbReference>
<dbReference type="Proteomes" id="UP000031535">
    <property type="component" value="Unassembled WGS sequence"/>
</dbReference>
<dbReference type="OrthoDB" id="9803907at2"/>
<dbReference type="PROSITE" id="PS50975">
    <property type="entry name" value="ATP_GRASP"/>
    <property type="match status" value="1"/>
</dbReference>
<dbReference type="Gene3D" id="3.30.1490.20">
    <property type="entry name" value="ATP-grasp fold, A domain"/>
    <property type="match status" value="1"/>
</dbReference>
<feature type="domain" description="ATP-grasp" evidence="5">
    <location>
        <begin position="110"/>
        <end position="298"/>
    </location>
</feature>
<dbReference type="AlphaFoldDB" id="A0A0C2I3Z2"/>
<dbReference type="GO" id="GO:0005524">
    <property type="term" value="F:ATP binding"/>
    <property type="evidence" value="ECO:0007669"/>
    <property type="project" value="UniProtKB-UniRule"/>
</dbReference>
<keyword evidence="7" id="KW-1185">Reference proteome</keyword>
<dbReference type="STRING" id="226910.UCMB321_4595"/>
<reference evidence="6 7" key="1">
    <citation type="submission" date="2015-01" db="EMBL/GenBank/DDBJ databases">
        <title>Complete genome of Pseudomonas batumici UCM B-321 producer of the batumin antibiotic with strong antistaphilococcal and potential anticancer activity.</title>
        <authorList>
            <person name="Klochko V.V."/>
            <person name="Zelena L.B."/>
            <person name="Elena K.A."/>
            <person name="Reva O.N."/>
        </authorList>
    </citation>
    <scope>NUCLEOTIDE SEQUENCE [LARGE SCALE GENOMIC DNA]</scope>
    <source>
        <strain evidence="6 7">UCM B-321</strain>
    </source>
</reference>
<protein>
    <recommendedName>
        <fullName evidence="5">ATP-grasp domain-containing protein</fullName>
    </recommendedName>
</protein>
<dbReference type="InterPro" id="IPR013815">
    <property type="entry name" value="ATP_grasp_subdomain_1"/>
</dbReference>
<dbReference type="GO" id="GO:0016874">
    <property type="term" value="F:ligase activity"/>
    <property type="evidence" value="ECO:0007669"/>
    <property type="project" value="UniProtKB-KW"/>
</dbReference>
<evidence type="ECO:0000256" key="2">
    <source>
        <dbReference type="ARBA" id="ARBA00022741"/>
    </source>
</evidence>
<dbReference type="EMBL" id="JXDG01000059">
    <property type="protein sequence ID" value="KIH81665.1"/>
    <property type="molecule type" value="Genomic_DNA"/>
</dbReference>
<dbReference type="Pfam" id="PF13535">
    <property type="entry name" value="ATP-grasp_4"/>
    <property type="match status" value="1"/>
</dbReference>
<keyword evidence="3 4" id="KW-0067">ATP-binding</keyword>
<dbReference type="InterPro" id="IPR052032">
    <property type="entry name" value="ATP-dep_AA_Ligase"/>
</dbReference>
<dbReference type="Gene3D" id="3.30.470.20">
    <property type="entry name" value="ATP-grasp fold, B domain"/>
    <property type="match status" value="1"/>
</dbReference>
<dbReference type="PANTHER" id="PTHR43585:SF2">
    <property type="entry name" value="ATP-GRASP ENZYME FSQD"/>
    <property type="match status" value="1"/>
</dbReference>
<proteinExistence type="predicted"/>
<dbReference type="InterPro" id="IPR011761">
    <property type="entry name" value="ATP-grasp"/>
</dbReference>
<evidence type="ECO:0000313" key="7">
    <source>
        <dbReference type="Proteomes" id="UP000031535"/>
    </source>
</evidence>
<dbReference type="SUPFAM" id="SSF56059">
    <property type="entry name" value="Glutathione synthetase ATP-binding domain-like"/>
    <property type="match status" value="1"/>
</dbReference>
<gene>
    <name evidence="6" type="ORF">UCMB321_4595</name>
</gene>
<dbReference type="InterPro" id="IPR041472">
    <property type="entry name" value="BL00235/CARNS1_N"/>
</dbReference>
<evidence type="ECO:0000256" key="3">
    <source>
        <dbReference type="ARBA" id="ARBA00022840"/>
    </source>
</evidence>
<evidence type="ECO:0000259" key="5">
    <source>
        <dbReference type="PROSITE" id="PS50975"/>
    </source>
</evidence>
<accession>A0A0C2I3Z2</accession>